<protein>
    <recommendedName>
        <fullName evidence="6">Chromosome partition protein Smc</fullName>
    </recommendedName>
</protein>
<dbReference type="PANTHER" id="PTHR43977">
    <property type="entry name" value="STRUCTURAL MAINTENANCE OF CHROMOSOMES PROTEIN 3"/>
    <property type="match status" value="1"/>
</dbReference>
<dbReference type="InterPro" id="IPR010935">
    <property type="entry name" value="SMC_hinge"/>
</dbReference>
<feature type="domain" description="RecF/RecN/SMC N-terminal" evidence="8">
    <location>
        <begin position="1"/>
        <end position="1177"/>
    </location>
</feature>
<comment type="similarity">
    <text evidence="6">Belongs to the SMC family.</text>
</comment>
<dbReference type="GO" id="GO:0007062">
    <property type="term" value="P:sister chromatid cohesion"/>
    <property type="evidence" value="ECO:0007669"/>
    <property type="project" value="InterPro"/>
</dbReference>
<feature type="compositionally biased region" description="Polar residues" evidence="7">
    <location>
        <begin position="275"/>
        <end position="291"/>
    </location>
</feature>
<evidence type="ECO:0000256" key="3">
    <source>
        <dbReference type="ARBA" id="ARBA00022840"/>
    </source>
</evidence>
<feature type="compositionally biased region" description="Basic and acidic residues" evidence="7">
    <location>
        <begin position="292"/>
        <end position="312"/>
    </location>
</feature>
<keyword evidence="2 6" id="KW-0547">Nucleotide-binding</keyword>
<dbReference type="GO" id="GO:0030261">
    <property type="term" value="P:chromosome condensation"/>
    <property type="evidence" value="ECO:0007669"/>
    <property type="project" value="InterPro"/>
</dbReference>
<dbReference type="SUPFAM" id="SSF75553">
    <property type="entry name" value="Smc hinge domain"/>
    <property type="match status" value="1"/>
</dbReference>
<dbReference type="Proteomes" id="UP000318437">
    <property type="component" value="Unassembled WGS sequence"/>
</dbReference>
<dbReference type="InterPro" id="IPR003395">
    <property type="entry name" value="RecF/RecN/SMC_N"/>
</dbReference>
<dbReference type="Pfam" id="PF02463">
    <property type="entry name" value="SMC_N"/>
    <property type="match status" value="1"/>
</dbReference>
<feature type="coiled-coil region" evidence="6">
    <location>
        <begin position="338"/>
        <end position="379"/>
    </location>
</feature>
<sequence length="1213" mass="135852">MLKALELNGFKSFADRTRLEFPSGITAVVGPNGSGKSNVVDAIKWVLGSQSAKALRGSEMTDVIFSGSRSRKQANAAEVTLSFDNSARILDVDDEVVHVTRRVLRSGEAEYLLNREVCRLRDIREIFAGIGVTTGAYSIIEQGKVDALLQSSPKERRLIFEEAAGVSRFKLKRQEATRRLERIEQNLLRLSDIVEELESRLRSVRSQAGRARKYKEFSDRLRKLRTQAGLADWRKLSATLETSQQEANSLRAEVEAARKTVAVHDEQVQAVEQATDDLQAQSREATSQSTSVRERIAQSESLRRSQLARGDELVEETQRLEKQLLSMSSRAGSAQQMVAENQAQLQESETRYDELEGQVRQQQAELDLAQSALAQCRSDLATCRSETTEAFRETTQLEHRIQVVESQHFAAITEGDRLRLEADEAREAKSESSGHFAIANDLLRQQEGVAQQAQQELVATQEKVRDHRGQLAKAQAALADHKGRLSGAKERSLVLEELERQLDGLSAGTKEVLRLAKSEPDGPFGRVRGVVADLLHVDADTASIVEIALGEKANCLVIEQVDSRMTEMAESDWFGRTSFLRLDVPLPASAVDRIDLSGEPGIIGRADQFVEIAPDLAPLARRLLARHWFVDSLNTAFGLSKGVGRGLNFVTVVGEVLTADGTLTVGPRQASMGLLSRRSELRALVDEIRDMQQKILSQQEHCTGLETAVHNDEQALARLTSQQEKASRAVNETLMKVASARDRLDRANETLSEAEAQLKEADEKATSAANELADLKSQLANRHLLQQRLQHQLNLHTEQASRLEQQVTVLQPSLTDIRVALARSEQRRDGLRHQMEQLRRDHQEHDKALEETRQRTVDCRTQQETLRQSVLDLTSELAELYSEKDRLTTELADWNFRLEQLRKERTASSRNAEGLRSQLLEKQSLLQQIELKQQQRENQRREIAERLTEDYRLDIALLAVTEPPVEIPDRPAVETEIRNLREQLSGVGPVNLEALSELEAIEERHASLAKQYQDLRLAKTRLEQLVLNINVESRDIFVQTLNLVRGHFQELYRSLFGGGEADIIMEESETDDVLECGIEIVARPPGKQPRSMSLLSGGERTMTCVALLLAIFRSRPTPFCVLDEVDAALDEANIDRFVDVLREFMSSTQFIVITHSKRTMSCSDTLYGITMQESGISKHVSVRFEDVSADGQIRQSVQSNQDENTNSTGAQAA</sequence>
<feature type="coiled-coil region" evidence="6">
    <location>
        <begin position="991"/>
        <end position="1018"/>
    </location>
</feature>
<keyword evidence="3 6" id="KW-0067">ATP-binding</keyword>
<dbReference type="OrthoDB" id="9808768at2"/>
<reference evidence="10 11" key="1">
    <citation type="submission" date="2019-02" db="EMBL/GenBank/DDBJ databases">
        <title>Deep-cultivation of Planctomycetes and their phenomic and genomic characterization uncovers novel biology.</title>
        <authorList>
            <person name="Wiegand S."/>
            <person name="Jogler M."/>
            <person name="Boedeker C."/>
            <person name="Pinto D."/>
            <person name="Vollmers J."/>
            <person name="Rivas-Marin E."/>
            <person name="Kohn T."/>
            <person name="Peeters S.H."/>
            <person name="Heuer A."/>
            <person name="Rast P."/>
            <person name="Oberbeckmann S."/>
            <person name="Bunk B."/>
            <person name="Jeske O."/>
            <person name="Meyerdierks A."/>
            <person name="Storesund J.E."/>
            <person name="Kallscheuer N."/>
            <person name="Luecker S."/>
            <person name="Lage O.M."/>
            <person name="Pohl T."/>
            <person name="Merkel B.J."/>
            <person name="Hornburger P."/>
            <person name="Mueller R.-W."/>
            <person name="Bruemmer F."/>
            <person name="Labrenz M."/>
            <person name="Spormann A.M."/>
            <person name="Op Den Camp H."/>
            <person name="Overmann J."/>
            <person name="Amann R."/>
            <person name="Jetten M.S.M."/>
            <person name="Mascher T."/>
            <person name="Medema M.H."/>
            <person name="Devos D.P."/>
            <person name="Kaster A.-K."/>
            <person name="Ovreas L."/>
            <person name="Rohde M."/>
            <person name="Galperin M.Y."/>
            <person name="Jogler C."/>
        </authorList>
    </citation>
    <scope>NUCLEOTIDE SEQUENCE [LARGE SCALE GENOMIC DNA]</scope>
    <source>
        <strain evidence="10 11">Pla144</strain>
    </source>
</reference>
<dbReference type="GO" id="GO:0003677">
    <property type="term" value="F:DNA binding"/>
    <property type="evidence" value="ECO:0007669"/>
    <property type="project" value="UniProtKB-UniRule"/>
</dbReference>
<dbReference type="GO" id="GO:0007059">
    <property type="term" value="P:chromosome segregation"/>
    <property type="evidence" value="ECO:0007669"/>
    <property type="project" value="UniProtKB-UniRule"/>
</dbReference>
<evidence type="ECO:0000256" key="1">
    <source>
        <dbReference type="ARBA" id="ARBA00022490"/>
    </source>
</evidence>
<evidence type="ECO:0000256" key="4">
    <source>
        <dbReference type="ARBA" id="ARBA00023054"/>
    </source>
</evidence>
<evidence type="ECO:0000256" key="7">
    <source>
        <dbReference type="SAM" id="MobiDB-lite"/>
    </source>
</evidence>
<keyword evidence="5 6" id="KW-0238">DNA-binding</keyword>
<dbReference type="GO" id="GO:0016887">
    <property type="term" value="F:ATP hydrolysis activity"/>
    <property type="evidence" value="ECO:0007669"/>
    <property type="project" value="InterPro"/>
</dbReference>
<dbReference type="InterPro" id="IPR011890">
    <property type="entry name" value="SMC_prok"/>
</dbReference>
<comment type="caution">
    <text evidence="10">The sequence shown here is derived from an EMBL/GenBank/DDBJ whole genome shotgun (WGS) entry which is preliminary data.</text>
</comment>
<gene>
    <name evidence="10" type="primary">smc_5</name>
    <name evidence="6" type="synonym">smc</name>
    <name evidence="10" type="ORF">Pla144_50440</name>
</gene>
<dbReference type="HAMAP" id="MF_01894">
    <property type="entry name" value="Smc_prok"/>
    <property type="match status" value="1"/>
</dbReference>
<evidence type="ECO:0000313" key="10">
    <source>
        <dbReference type="EMBL" id="TWU17837.1"/>
    </source>
</evidence>
<evidence type="ECO:0000256" key="6">
    <source>
        <dbReference type="HAMAP-Rule" id="MF_01894"/>
    </source>
</evidence>
<feature type="coiled-coil region" evidence="6">
    <location>
        <begin position="166"/>
        <end position="207"/>
    </location>
</feature>
<feature type="binding site" evidence="6">
    <location>
        <begin position="31"/>
        <end position="38"/>
    </location>
    <ligand>
        <name>ATP</name>
        <dbReference type="ChEBI" id="CHEBI:30616"/>
    </ligand>
</feature>
<organism evidence="10 11">
    <name type="scientific">Bythopirellula polymerisocia</name>
    <dbReference type="NCBI Taxonomy" id="2528003"/>
    <lineage>
        <taxon>Bacteria</taxon>
        <taxon>Pseudomonadati</taxon>
        <taxon>Planctomycetota</taxon>
        <taxon>Planctomycetia</taxon>
        <taxon>Pirellulales</taxon>
        <taxon>Lacipirellulaceae</taxon>
        <taxon>Bythopirellula</taxon>
    </lineage>
</organism>
<feature type="coiled-coil region" evidence="6">
    <location>
        <begin position="443"/>
        <end position="491"/>
    </location>
</feature>
<dbReference type="InterPro" id="IPR024704">
    <property type="entry name" value="SMC"/>
</dbReference>
<dbReference type="Gene3D" id="6.10.140.1720">
    <property type="match status" value="1"/>
</dbReference>
<dbReference type="GO" id="GO:0006260">
    <property type="term" value="P:DNA replication"/>
    <property type="evidence" value="ECO:0007669"/>
    <property type="project" value="UniProtKB-UniRule"/>
</dbReference>
<proteinExistence type="inferred from homology"/>
<evidence type="ECO:0000259" key="8">
    <source>
        <dbReference type="Pfam" id="PF02463"/>
    </source>
</evidence>
<dbReference type="EMBL" id="SJPS01000018">
    <property type="protein sequence ID" value="TWU17837.1"/>
    <property type="molecule type" value="Genomic_DNA"/>
</dbReference>
<dbReference type="Gene3D" id="1.20.5.340">
    <property type="match status" value="1"/>
</dbReference>
<dbReference type="Pfam" id="PF06470">
    <property type="entry name" value="SMC_hinge"/>
    <property type="match status" value="1"/>
</dbReference>
<evidence type="ECO:0000313" key="11">
    <source>
        <dbReference type="Proteomes" id="UP000318437"/>
    </source>
</evidence>
<evidence type="ECO:0000256" key="2">
    <source>
        <dbReference type="ARBA" id="ARBA00022741"/>
    </source>
</evidence>
<dbReference type="NCBIfam" id="TIGR02168">
    <property type="entry name" value="SMC_prok_B"/>
    <property type="match status" value="1"/>
</dbReference>
<comment type="domain">
    <text evidence="6">Contains large globular domains required for ATP hydrolysis at each terminus and a third globular domain forming a flexible hinge near the middle of the molecule. These domains are separated by coiled-coil structures.</text>
</comment>
<keyword evidence="11" id="KW-1185">Reference proteome</keyword>
<feature type="region of interest" description="Disordered" evidence="7">
    <location>
        <begin position="1194"/>
        <end position="1213"/>
    </location>
</feature>
<dbReference type="Gene3D" id="1.20.1060.20">
    <property type="match status" value="1"/>
</dbReference>
<dbReference type="PIRSF" id="PIRSF005719">
    <property type="entry name" value="SMC"/>
    <property type="match status" value="1"/>
</dbReference>
<comment type="subcellular location">
    <subcellularLocation>
        <location evidence="6">Cytoplasm</location>
    </subcellularLocation>
</comment>
<dbReference type="AlphaFoldDB" id="A0A5C6C1J5"/>
<comment type="subunit">
    <text evidence="6">Homodimer.</text>
</comment>
<feature type="region of interest" description="Disordered" evidence="7">
    <location>
        <begin position="275"/>
        <end position="312"/>
    </location>
</feature>
<dbReference type="InterPro" id="IPR036277">
    <property type="entry name" value="SMC_hinge_sf"/>
</dbReference>
<dbReference type="GO" id="GO:0005694">
    <property type="term" value="C:chromosome"/>
    <property type="evidence" value="ECO:0007669"/>
    <property type="project" value="InterPro"/>
</dbReference>
<keyword evidence="1 6" id="KW-0963">Cytoplasm</keyword>
<accession>A0A5C6C1J5</accession>
<evidence type="ECO:0000256" key="5">
    <source>
        <dbReference type="ARBA" id="ARBA00023125"/>
    </source>
</evidence>
<dbReference type="SUPFAM" id="SSF52540">
    <property type="entry name" value="P-loop containing nucleoside triphosphate hydrolases"/>
    <property type="match status" value="1"/>
</dbReference>
<dbReference type="RefSeq" id="WP_146453240.1">
    <property type="nucleotide sequence ID" value="NZ_SJPS01000018.1"/>
</dbReference>
<dbReference type="Gene3D" id="3.40.50.300">
    <property type="entry name" value="P-loop containing nucleotide triphosphate hydrolases"/>
    <property type="match status" value="2"/>
</dbReference>
<evidence type="ECO:0000259" key="9">
    <source>
        <dbReference type="Pfam" id="PF06470"/>
    </source>
</evidence>
<name>A0A5C6C1J5_9BACT</name>
<comment type="function">
    <text evidence="6">Required for chromosome condensation and partitioning.</text>
</comment>
<dbReference type="GO" id="GO:0005524">
    <property type="term" value="F:ATP binding"/>
    <property type="evidence" value="ECO:0007669"/>
    <property type="project" value="UniProtKB-UniRule"/>
</dbReference>
<dbReference type="Gene3D" id="3.30.70.1620">
    <property type="match status" value="1"/>
</dbReference>
<keyword evidence="4 6" id="KW-0175">Coiled coil</keyword>
<dbReference type="CDD" id="cd03278">
    <property type="entry name" value="ABC_SMC_barmotin"/>
    <property type="match status" value="1"/>
</dbReference>
<dbReference type="InterPro" id="IPR027417">
    <property type="entry name" value="P-loop_NTPase"/>
</dbReference>
<dbReference type="GO" id="GO:0005737">
    <property type="term" value="C:cytoplasm"/>
    <property type="evidence" value="ECO:0007669"/>
    <property type="project" value="UniProtKB-SubCell"/>
</dbReference>
<feature type="domain" description="SMC hinge" evidence="9">
    <location>
        <begin position="526"/>
        <end position="636"/>
    </location>
</feature>
<feature type="coiled-coil region" evidence="6">
    <location>
        <begin position="730"/>
        <end position="949"/>
    </location>
</feature>